<dbReference type="GO" id="GO:0035723">
    <property type="term" value="P:interleukin-15-mediated signaling pathway"/>
    <property type="evidence" value="ECO:0007669"/>
    <property type="project" value="TreeGrafter"/>
</dbReference>
<dbReference type="InterPro" id="IPR036179">
    <property type="entry name" value="Ig-like_dom_sf"/>
</dbReference>
<reference evidence="2" key="1">
    <citation type="submission" date="2006-01" db="EMBL/GenBank/DDBJ databases">
        <authorList>
            <person name="Lindblad-Toh K."/>
            <person name="Mauceli E."/>
            <person name="Grabherr M."/>
            <person name="Chang J.L."/>
            <person name="Lander E.S."/>
        </authorList>
    </citation>
    <scope>NUCLEOTIDE SEQUENCE [LARGE SCALE GENOMIC DNA]</scope>
</reference>
<dbReference type="GO" id="GO:0009897">
    <property type="term" value="C:external side of plasma membrane"/>
    <property type="evidence" value="ECO:0007669"/>
    <property type="project" value="TreeGrafter"/>
</dbReference>
<proteinExistence type="predicted"/>
<name>G3PE63_GASAC</name>
<reference evidence="2" key="2">
    <citation type="submission" date="2024-04" db="UniProtKB">
        <authorList>
            <consortium name="Ensembl"/>
        </authorList>
    </citation>
    <scope>IDENTIFICATION</scope>
</reference>
<dbReference type="InterPro" id="IPR007110">
    <property type="entry name" value="Ig-like_dom"/>
</dbReference>
<dbReference type="PROSITE" id="PS50835">
    <property type="entry name" value="IG_LIKE"/>
    <property type="match status" value="1"/>
</dbReference>
<dbReference type="InterPro" id="IPR003599">
    <property type="entry name" value="Ig_sub"/>
</dbReference>
<dbReference type="InterPro" id="IPR013106">
    <property type="entry name" value="Ig_V-set"/>
</dbReference>
<dbReference type="GO" id="GO:1990782">
    <property type="term" value="F:protein tyrosine kinase binding"/>
    <property type="evidence" value="ECO:0007669"/>
    <property type="project" value="TreeGrafter"/>
</dbReference>
<dbReference type="Bgee" id="ENSGACG00000012010">
    <property type="expression patterns" value="Expressed in spleen and 3 other cell types or tissues"/>
</dbReference>
<dbReference type="SUPFAM" id="SSF48726">
    <property type="entry name" value="Immunoglobulin"/>
    <property type="match status" value="1"/>
</dbReference>
<dbReference type="InParanoid" id="G3PE63"/>
<dbReference type="Gene3D" id="2.60.40.10">
    <property type="entry name" value="Immunoglobulins"/>
    <property type="match status" value="1"/>
</dbReference>
<dbReference type="STRING" id="69293.ENSGACP00000015887"/>
<dbReference type="PANTHER" id="PTHR11422:SF5">
    <property type="entry name" value="DIVERSE IMMUNOGLOBULIN DOMAIN-CONTAINING PROTEIN 1.1 ISOFORM X1-RELATED"/>
    <property type="match status" value="1"/>
</dbReference>
<dbReference type="SMART" id="SM00409">
    <property type="entry name" value="IG"/>
    <property type="match status" value="1"/>
</dbReference>
<dbReference type="GO" id="GO:0045121">
    <property type="term" value="C:membrane raft"/>
    <property type="evidence" value="ECO:0007669"/>
    <property type="project" value="TreeGrafter"/>
</dbReference>
<dbReference type="GO" id="GO:0070374">
    <property type="term" value="P:positive regulation of ERK1 and ERK2 cascade"/>
    <property type="evidence" value="ECO:0007669"/>
    <property type="project" value="TreeGrafter"/>
</dbReference>
<sequence length="225" mass="24674">MDPEALLLFILTSQLQIQEVTSRTTDVSLYSRSGQDVFLSCLNTSPGDTTCSLVSWIYSIDQIQSSFVVKEGKVERRFAQGSRLSLDTRCSLVIRNVTAEDVGGYTCRQGQDVNRDEQVSLSVMTVSPSEAGSDPGGVGEVTLRCTVRRPPGFFCLVGSLRWRDEAGTELRAEGTGRTLLRQTCCVSMVTVRRQAGPNRKYTCQFVDAEGIAIRADYTPDFSGTS</sequence>
<dbReference type="Pfam" id="PF07686">
    <property type="entry name" value="V-set"/>
    <property type="match status" value="1"/>
</dbReference>
<dbReference type="OMA" id="CKENSMR"/>
<evidence type="ECO:0000313" key="2">
    <source>
        <dbReference type="Ensembl" id="ENSGACP00000015887.1"/>
    </source>
</evidence>
<accession>G3PE63</accession>
<feature type="domain" description="Ig-like" evidence="1">
    <location>
        <begin position="3"/>
        <end position="122"/>
    </location>
</feature>
<protein>
    <recommendedName>
        <fullName evidence="1">Ig-like domain-containing protein</fullName>
    </recommendedName>
</protein>
<dbReference type="Ensembl" id="ENSGACT00000015918.1">
    <property type="protein sequence ID" value="ENSGACP00000015887.1"/>
    <property type="gene ID" value="ENSGACG00000012010.1"/>
</dbReference>
<evidence type="ECO:0000259" key="1">
    <source>
        <dbReference type="PROSITE" id="PS50835"/>
    </source>
</evidence>
<dbReference type="PANTHER" id="PTHR11422">
    <property type="entry name" value="T-CELL SURFACE GLYCOPROTEIN CD4"/>
    <property type="match status" value="1"/>
</dbReference>
<dbReference type="AlphaFoldDB" id="G3PE63"/>
<organism evidence="2">
    <name type="scientific">Gasterosteus aculeatus</name>
    <name type="common">Three-spined stickleback</name>
    <dbReference type="NCBI Taxonomy" id="69293"/>
    <lineage>
        <taxon>Eukaryota</taxon>
        <taxon>Metazoa</taxon>
        <taxon>Chordata</taxon>
        <taxon>Craniata</taxon>
        <taxon>Vertebrata</taxon>
        <taxon>Euteleostomi</taxon>
        <taxon>Actinopterygii</taxon>
        <taxon>Neopterygii</taxon>
        <taxon>Teleostei</taxon>
        <taxon>Neoteleostei</taxon>
        <taxon>Acanthomorphata</taxon>
        <taxon>Eupercaria</taxon>
        <taxon>Perciformes</taxon>
        <taxon>Cottioidei</taxon>
        <taxon>Gasterosteales</taxon>
        <taxon>Gasterosteidae</taxon>
        <taxon>Gasterosteus</taxon>
    </lineage>
</organism>
<dbReference type="GO" id="GO:0042289">
    <property type="term" value="F:MHC class II protein binding"/>
    <property type="evidence" value="ECO:0007669"/>
    <property type="project" value="TreeGrafter"/>
</dbReference>
<dbReference type="InterPro" id="IPR013783">
    <property type="entry name" value="Ig-like_fold"/>
</dbReference>
<dbReference type="GO" id="GO:0042110">
    <property type="term" value="P:T cell activation"/>
    <property type="evidence" value="ECO:0007669"/>
    <property type="project" value="TreeGrafter"/>
</dbReference>